<feature type="transmembrane region" description="Helical" evidence="4">
    <location>
        <begin position="140"/>
        <end position="158"/>
    </location>
</feature>
<reference evidence="6 7" key="1">
    <citation type="submission" date="2016-10" db="EMBL/GenBank/DDBJ databases">
        <authorList>
            <person name="de Groot N.N."/>
        </authorList>
    </citation>
    <scope>NUCLEOTIDE SEQUENCE [LARGE SCALE GENOMIC DNA]</scope>
    <source>
        <strain evidence="7">L7-484,KACC 16230,DSM 25025</strain>
    </source>
</reference>
<evidence type="ECO:0000256" key="3">
    <source>
        <dbReference type="ARBA" id="ARBA00023136"/>
    </source>
</evidence>
<keyword evidence="3 4" id="KW-0472">Membrane</keyword>
<dbReference type="EMBL" id="FNIT01000001">
    <property type="protein sequence ID" value="SDN56506.1"/>
    <property type="molecule type" value="Genomic_DNA"/>
</dbReference>
<dbReference type="GO" id="GO:0022857">
    <property type="term" value="F:transmembrane transporter activity"/>
    <property type="evidence" value="ECO:0007669"/>
    <property type="project" value="InterPro"/>
</dbReference>
<dbReference type="CDD" id="cd17324">
    <property type="entry name" value="MFS_NepI_like"/>
    <property type="match status" value="1"/>
</dbReference>
<dbReference type="SUPFAM" id="SSF103473">
    <property type="entry name" value="MFS general substrate transporter"/>
    <property type="match status" value="1"/>
</dbReference>
<dbReference type="STRING" id="1166073.SAMN05192530_101281"/>
<dbReference type="PANTHER" id="PTHR42910">
    <property type="entry name" value="TRANSPORTER SCO4007-RELATED"/>
    <property type="match status" value="1"/>
</dbReference>
<feature type="transmembrane region" description="Helical" evidence="4">
    <location>
        <begin position="83"/>
        <end position="101"/>
    </location>
</feature>
<dbReference type="OrthoDB" id="9815356at2"/>
<evidence type="ECO:0000313" key="7">
    <source>
        <dbReference type="Proteomes" id="UP000198793"/>
    </source>
</evidence>
<name>A0A1H0CFA9_9HYPH</name>
<feature type="transmembrane region" description="Helical" evidence="4">
    <location>
        <begin position="107"/>
        <end position="128"/>
    </location>
</feature>
<keyword evidence="7" id="KW-1185">Reference proteome</keyword>
<dbReference type="RefSeq" id="WP_090667779.1">
    <property type="nucleotide sequence ID" value="NZ_FNIT01000001.1"/>
</dbReference>
<evidence type="ECO:0000259" key="5">
    <source>
        <dbReference type="PROSITE" id="PS50850"/>
    </source>
</evidence>
<feature type="transmembrane region" description="Helical" evidence="4">
    <location>
        <begin position="222"/>
        <end position="244"/>
    </location>
</feature>
<evidence type="ECO:0000256" key="4">
    <source>
        <dbReference type="SAM" id="Phobius"/>
    </source>
</evidence>
<evidence type="ECO:0000313" key="6">
    <source>
        <dbReference type="EMBL" id="SDN56506.1"/>
    </source>
</evidence>
<gene>
    <name evidence="6" type="ORF">SAMN05192530_101281</name>
</gene>
<feature type="transmembrane region" description="Helical" evidence="4">
    <location>
        <begin position="368"/>
        <end position="390"/>
    </location>
</feature>
<feature type="transmembrane region" description="Helical" evidence="4">
    <location>
        <begin position="342"/>
        <end position="362"/>
    </location>
</feature>
<dbReference type="AlphaFoldDB" id="A0A1H0CFA9"/>
<proteinExistence type="predicted"/>
<keyword evidence="1 4" id="KW-0812">Transmembrane</keyword>
<dbReference type="Proteomes" id="UP000198793">
    <property type="component" value="Unassembled WGS sequence"/>
</dbReference>
<dbReference type="PANTHER" id="PTHR42910:SF1">
    <property type="entry name" value="MAJOR FACILITATOR SUPERFAMILY (MFS) PROFILE DOMAIN-CONTAINING PROTEIN"/>
    <property type="match status" value="1"/>
</dbReference>
<dbReference type="InterPro" id="IPR036259">
    <property type="entry name" value="MFS_trans_sf"/>
</dbReference>
<dbReference type="Pfam" id="PF07690">
    <property type="entry name" value="MFS_1"/>
    <property type="match status" value="1"/>
</dbReference>
<protein>
    <submittedName>
        <fullName evidence="6">Predicted arabinose efflux permease, MFS family</fullName>
    </submittedName>
</protein>
<evidence type="ECO:0000256" key="2">
    <source>
        <dbReference type="ARBA" id="ARBA00022989"/>
    </source>
</evidence>
<sequence>MSPIVSEPAIVRLSHGAALAMAITSGLLAANLYYAQPVVALIGQDLGMPPALESLIVTAAQIGYALGLVLLVPLGDVVENRRLILASMGACILGLVGLALAPAAGWLFVATLLVGLTSVGAQMIVPLAAHFAAPSERGRIVGNIMTGLLGGILLARPLSSFVAGLVGWRAIFWISAALLLVLAAIGSRVFPERRPGHRQSYGALIASLAGLLRMQPVLRRRAIIHAALFASFALFWTGAPLLLLGEPFHLSPQAIAVFALSGALGVLAAPVAGRLADRGHTRAGTVGALLLAAAAMALALVASHSLAALVIAGILLDLGVQANLVIGQREIFLLDGTIRNRLNAVFMSTFFLGGALGSALTSPLIEAFGWHAVALLGALFPLAALAYFLFGERRRAR</sequence>
<organism evidence="6 7">
    <name type="scientific">Aureimonas jatrophae</name>
    <dbReference type="NCBI Taxonomy" id="1166073"/>
    <lineage>
        <taxon>Bacteria</taxon>
        <taxon>Pseudomonadati</taxon>
        <taxon>Pseudomonadota</taxon>
        <taxon>Alphaproteobacteria</taxon>
        <taxon>Hyphomicrobiales</taxon>
        <taxon>Aurantimonadaceae</taxon>
        <taxon>Aureimonas</taxon>
    </lineage>
</organism>
<evidence type="ECO:0000256" key="1">
    <source>
        <dbReference type="ARBA" id="ARBA00022692"/>
    </source>
</evidence>
<feature type="domain" description="Major facilitator superfamily (MFS) profile" evidence="5">
    <location>
        <begin position="17"/>
        <end position="395"/>
    </location>
</feature>
<feature type="transmembrane region" description="Helical" evidence="4">
    <location>
        <begin position="54"/>
        <end position="71"/>
    </location>
</feature>
<dbReference type="InterPro" id="IPR011701">
    <property type="entry name" value="MFS"/>
</dbReference>
<accession>A0A1H0CFA9</accession>
<dbReference type="Gene3D" id="1.20.1250.20">
    <property type="entry name" value="MFS general substrate transporter like domains"/>
    <property type="match status" value="1"/>
</dbReference>
<keyword evidence="2 4" id="KW-1133">Transmembrane helix</keyword>
<feature type="transmembrane region" description="Helical" evidence="4">
    <location>
        <begin position="283"/>
        <end position="301"/>
    </location>
</feature>
<feature type="transmembrane region" description="Helical" evidence="4">
    <location>
        <begin position="307"/>
        <end position="326"/>
    </location>
</feature>
<feature type="transmembrane region" description="Helical" evidence="4">
    <location>
        <begin position="170"/>
        <end position="190"/>
    </location>
</feature>
<feature type="transmembrane region" description="Helical" evidence="4">
    <location>
        <begin position="250"/>
        <end position="271"/>
    </location>
</feature>
<dbReference type="PROSITE" id="PS50850">
    <property type="entry name" value="MFS"/>
    <property type="match status" value="1"/>
</dbReference>
<dbReference type="InterPro" id="IPR020846">
    <property type="entry name" value="MFS_dom"/>
</dbReference>
<feature type="transmembrane region" description="Helical" evidence="4">
    <location>
        <begin position="12"/>
        <end position="34"/>
    </location>
</feature>